<dbReference type="InterPro" id="IPR014507">
    <property type="entry name" value="Baseplate_assembly_J_pred"/>
</dbReference>
<comment type="caution">
    <text evidence="1">The sequence shown here is derived from an EMBL/GenBank/DDBJ whole genome shotgun (WGS) entry which is preliminary data.</text>
</comment>
<dbReference type="PIRSF" id="PIRSF020481">
    <property type="entry name" value="BAP"/>
    <property type="match status" value="1"/>
</dbReference>
<evidence type="ECO:0000313" key="2">
    <source>
        <dbReference type="Proteomes" id="UP000004386"/>
    </source>
</evidence>
<proteinExistence type="predicted"/>
<reference evidence="1 2" key="1">
    <citation type="submission" date="2009-05" db="EMBL/GenBank/DDBJ databases">
        <authorList>
            <person name="Setubal J.C."/>
            <person name="Boyle S."/>
            <person name="Crasta O.R."/>
            <person name="Gillespie J.J."/>
            <person name="Kenyon R.W."/>
            <person name="Lu J."/>
            <person name="Mane S."/>
            <person name="Nagrani S."/>
            <person name="Shallom J.M."/>
            <person name="Shallom S."/>
            <person name="Shukla M."/>
            <person name="Snyder E.E."/>
            <person name="Sobral B.W."/>
            <person name="Wattam A.R."/>
            <person name="Will R."/>
            <person name="Williams K."/>
            <person name="Yoo H."/>
            <person name="Munk C."/>
            <person name="Tapia R."/>
            <person name="Green L."/>
            <person name="Rogers Y."/>
            <person name="Detter J.C."/>
            <person name="Bruce D."/>
            <person name="Brettin T.S."/>
            <person name="Tsolis R."/>
        </authorList>
    </citation>
    <scope>NUCLEOTIDE SEQUENCE [LARGE SCALE GENOMIC DNA]</scope>
    <source>
        <strain evidence="1 2">LMG 3301</strain>
    </source>
</reference>
<dbReference type="RefSeq" id="WP_006467419.1">
    <property type="nucleotide sequence ID" value="NZ_ACQA01000001.1"/>
</dbReference>
<evidence type="ECO:0000313" key="1">
    <source>
        <dbReference type="EMBL" id="EEQ96335.1"/>
    </source>
</evidence>
<gene>
    <name evidence="1" type="ORF">OINT_1001761</name>
</gene>
<name>C4WG28_9HYPH</name>
<dbReference type="Proteomes" id="UP000004386">
    <property type="component" value="Unassembled WGS sequence"/>
</dbReference>
<dbReference type="AlphaFoldDB" id="C4WG28"/>
<sequence length="287" mass="31428">MSAISVFEGLPKPEMIKPLDAEAIVETTLLDFKERSAAYGVDYDVERTAYDPAVIQHEISAARETGVRAAINDAAASNLLPFAMGADLDHVAAFYDVFRLPGELDDALRERTALSIKARSPGGSAYWYAAAARRTDVRIRDVAVYREDFWPIIHIAILSSENGGIPDRAMLDAVSAEVQSDTVRLLNDTLIVEPAVTQIVSIKANYWLLPAASSVVNETYLENSLRDAWAKETGIGFDLECSWIEGKLHAPGVKRIELIEPAMSVIAAPGTAIALDKIELQYMGRDY</sequence>
<dbReference type="HOGENOM" id="CLU_046415_0_1_5"/>
<dbReference type="EMBL" id="ACQA01000001">
    <property type="protein sequence ID" value="EEQ96335.1"/>
    <property type="molecule type" value="Genomic_DNA"/>
</dbReference>
<protein>
    <submittedName>
        <fullName evidence="1">Baseplate J family protein</fullName>
    </submittedName>
</protein>
<organism evidence="1 2">
    <name type="scientific">Brucella intermedia LMG 3301</name>
    <dbReference type="NCBI Taxonomy" id="641118"/>
    <lineage>
        <taxon>Bacteria</taxon>
        <taxon>Pseudomonadati</taxon>
        <taxon>Pseudomonadota</taxon>
        <taxon>Alphaproteobacteria</taxon>
        <taxon>Hyphomicrobiales</taxon>
        <taxon>Brucellaceae</taxon>
        <taxon>Brucella/Ochrobactrum group</taxon>
        <taxon>Brucella</taxon>
    </lineage>
</organism>
<dbReference type="GeneID" id="57307730"/>
<accession>C4WG28</accession>